<dbReference type="KEGG" id="pyo:PY17X_1009700"/>
<protein>
    <recommendedName>
        <fullName evidence="5">G domain-containing protein</fullName>
    </recommendedName>
</protein>
<feature type="domain" description="G" evidence="5">
    <location>
        <begin position="546"/>
        <end position="612"/>
    </location>
</feature>
<dbReference type="InterPro" id="IPR027417">
    <property type="entry name" value="P-loop_NTPase"/>
</dbReference>
<dbReference type="PaxDb" id="73239-Q7RM79"/>
<dbReference type="Proteomes" id="UP000008553">
    <property type="component" value="Unassembled WGS sequence"/>
</dbReference>
<keyword evidence="3" id="KW-0175">Coiled coil</keyword>
<dbReference type="GO" id="GO:0032543">
    <property type="term" value="P:mitochondrial translation"/>
    <property type="evidence" value="ECO:0007669"/>
    <property type="project" value="TreeGrafter"/>
</dbReference>
<dbReference type="STRING" id="73239.Q7RM79"/>
<dbReference type="FunCoup" id="Q7RM79">
    <property type="interactions" value="16"/>
</dbReference>
<evidence type="ECO:0000256" key="1">
    <source>
        <dbReference type="ARBA" id="ARBA00022741"/>
    </source>
</evidence>
<dbReference type="InParanoid" id="Q7RM79"/>
<dbReference type="PANTHER" id="PTHR45782">
    <property type="entry name" value="MITOCHONDRIAL RIBOSOME-ASSOCIATED GTPASE 1"/>
    <property type="match status" value="1"/>
</dbReference>
<feature type="coiled-coil region" evidence="3">
    <location>
        <begin position="128"/>
        <end position="163"/>
    </location>
</feature>
<evidence type="ECO:0000256" key="3">
    <source>
        <dbReference type="SAM" id="Coils"/>
    </source>
</evidence>
<name>Q7RM79_PLAYO</name>
<dbReference type="EMBL" id="AABL01000631">
    <property type="protein sequence ID" value="EAA21743.1"/>
    <property type="molecule type" value="Genomic_DNA"/>
</dbReference>
<accession>Q7RM79</accession>
<proteinExistence type="predicted"/>
<sequence>MVICLIHKILCIQLKIVNENIKLEGINASRPKQIRRFRMYDAYSKNKILEKKLYFLKNVNKLYKNDFKRKNVRRKERKEDKTETEKNNWSNLGKYGKEVENTEFFQTFDEYFNSRSKEDYEQLEAGKLKILTENTNTYKDEIRKIMEKSYKSEYEKLKKEEEEDSKISHDVHENLKVTFVMKKNIDNFLFTQYSYMINKLKEKSEILKSLKNVFNNNKGSTTSDNIEENNNDQVCLDEKSEKYSNDEKSSKLREINKPGDAENALEFYKKGSNKENKLIEEVNFFKPQKGYAEEKRISTFSDQMFANVKIENKNLLIKGEEYDTNDGGLKLEKGEEVISNYNNEDEGTELFLKNNVSVLELFKENVKASLKYKKENIIKNNLNENLLCGRVKVHWFPKFMKRIIMKIPDYIKISDIIIEVRNGIIPFVFDDLYALNMFDIYTNKPKIIVYTNCDRASLKGTEEWGNYYRRKLYWSDKKFNRNIKNDISASINSANNNPMKKSAVIFVDAKNGKKEIIVLKKLINRLCERVIESKRKKGIHNYKVKCIFLGLPNVGKSALINKILEIKKTKSYDLPGLTKNIQMYSTKKYELIDTPGIIAHNLYKLRERVYDKNNRILDEIYNKNNKDYSIDNIVNIKNYNSYMHVENNIYLLALCNHISPKMYDIYNIAEVLIQNIYNTYLYDNEYVDLKKIINRYQINFVDCINSQGQFSAYHFIQKLARDRFNNDLNQASMRIVSDFRKNYLGKMTLNYPIYFNKKAITLKRDNQFVNSASDRYVGW</sequence>
<dbReference type="GO" id="GO:0005525">
    <property type="term" value="F:GTP binding"/>
    <property type="evidence" value="ECO:0007669"/>
    <property type="project" value="UniProtKB-KW"/>
</dbReference>
<evidence type="ECO:0000256" key="4">
    <source>
        <dbReference type="SAM" id="MobiDB-lite"/>
    </source>
</evidence>
<dbReference type="PANTHER" id="PTHR45782:SF4">
    <property type="entry name" value="MITOCHONDRIAL RIBOSOME-ASSOCIATED GTPASE 1"/>
    <property type="match status" value="1"/>
</dbReference>
<gene>
    <name evidence="6" type="ORF">PY02306</name>
</gene>
<evidence type="ECO:0000259" key="5">
    <source>
        <dbReference type="Pfam" id="PF01926"/>
    </source>
</evidence>
<keyword evidence="2" id="KW-0342">GTP-binding</keyword>
<evidence type="ECO:0000313" key="6">
    <source>
        <dbReference type="EMBL" id="EAA21743.1"/>
    </source>
</evidence>
<keyword evidence="1" id="KW-0547">Nucleotide-binding</keyword>
<evidence type="ECO:0000313" key="7">
    <source>
        <dbReference type="Proteomes" id="UP000008553"/>
    </source>
</evidence>
<dbReference type="GO" id="GO:0003924">
    <property type="term" value="F:GTPase activity"/>
    <property type="evidence" value="ECO:0007669"/>
    <property type="project" value="TreeGrafter"/>
</dbReference>
<dbReference type="AlphaFoldDB" id="Q7RM79"/>
<dbReference type="GO" id="GO:0005739">
    <property type="term" value="C:mitochondrion"/>
    <property type="evidence" value="ECO:0007669"/>
    <property type="project" value="TreeGrafter"/>
</dbReference>
<evidence type="ECO:0000256" key="2">
    <source>
        <dbReference type="ARBA" id="ARBA00023134"/>
    </source>
</evidence>
<keyword evidence="7" id="KW-1185">Reference proteome</keyword>
<organism evidence="6 7">
    <name type="scientific">Plasmodium yoelii yoelii</name>
    <dbReference type="NCBI Taxonomy" id="73239"/>
    <lineage>
        <taxon>Eukaryota</taxon>
        <taxon>Sar</taxon>
        <taxon>Alveolata</taxon>
        <taxon>Apicomplexa</taxon>
        <taxon>Aconoidasida</taxon>
        <taxon>Haemosporida</taxon>
        <taxon>Plasmodiidae</taxon>
        <taxon>Plasmodium</taxon>
        <taxon>Plasmodium (Vinckeia)</taxon>
    </lineage>
</organism>
<dbReference type="Pfam" id="PF01926">
    <property type="entry name" value="MMR_HSR1"/>
    <property type="match status" value="1"/>
</dbReference>
<comment type="caution">
    <text evidence="6">The sequence shown here is derived from an EMBL/GenBank/DDBJ whole genome shotgun (WGS) entry which is preliminary data.</text>
</comment>
<reference evidence="6 7" key="1">
    <citation type="journal article" date="2002" name="Nature">
        <title>Genome sequence and comparative analysis of the model rodent malaria parasite Plasmodium yoelii yoelii.</title>
        <authorList>
            <person name="Carlton J.M."/>
            <person name="Angiuoli S.V."/>
            <person name="Suh B.B."/>
            <person name="Kooij T.W."/>
            <person name="Pertea M."/>
            <person name="Silva J.C."/>
            <person name="Ermolaeva M.D."/>
            <person name="Allen J.E."/>
            <person name="Selengut J.D."/>
            <person name="Koo H.L."/>
            <person name="Peterson J.D."/>
            <person name="Pop M."/>
            <person name="Kosack D.S."/>
            <person name="Shumway M.F."/>
            <person name="Bidwell S.L."/>
            <person name="Shallom S.J."/>
            <person name="van Aken S.E."/>
            <person name="Riedmuller S.B."/>
            <person name="Feldblyum T.V."/>
            <person name="Cho J.K."/>
            <person name="Quackenbush J."/>
            <person name="Sedegah M."/>
            <person name="Shoaibi A."/>
            <person name="Cummings L.M."/>
            <person name="Florens L."/>
            <person name="Yates J.R."/>
            <person name="Raine J.D."/>
            <person name="Sinden R.E."/>
            <person name="Harris M.A."/>
            <person name="Cunningham D.A."/>
            <person name="Preiser P.R."/>
            <person name="Bergman L.W."/>
            <person name="Vaidya A.B."/>
            <person name="van Lin L.H."/>
            <person name="Janse C.J."/>
            <person name="Waters A.P."/>
            <person name="Smith H.O."/>
            <person name="White O.R."/>
            <person name="Salzberg S.L."/>
            <person name="Venter J.C."/>
            <person name="Fraser C.M."/>
            <person name="Hoffman S.L."/>
            <person name="Gardner M.J."/>
            <person name="Carucci D.J."/>
        </authorList>
    </citation>
    <scope>NUCLEOTIDE SEQUENCE [LARGE SCALE GENOMIC DNA]</scope>
    <source>
        <strain evidence="6 7">17XNL</strain>
    </source>
</reference>
<dbReference type="SUPFAM" id="SSF52540">
    <property type="entry name" value="P-loop containing nucleoside triphosphate hydrolases"/>
    <property type="match status" value="2"/>
</dbReference>
<dbReference type="Gene3D" id="3.40.50.300">
    <property type="entry name" value="P-loop containing nucleotide triphosphate hydrolases"/>
    <property type="match status" value="1"/>
</dbReference>
<feature type="compositionally biased region" description="Basic and acidic residues" evidence="4">
    <location>
        <begin position="236"/>
        <end position="253"/>
    </location>
</feature>
<dbReference type="InterPro" id="IPR006073">
    <property type="entry name" value="GTP-bd"/>
</dbReference>
<feature type="region of interest" description="Disordered" evidence="4">
    <location>
        <begin position="217"/>
        <end position="253"/>
    </location>
</feature>